<comment type="caution">
    <text evidence="1">The sequence shown here is derived from an EMBL/GenBank/DDBJ whole genome shotgun (WGS) entry which is preliminary data.</text>
</comment>
<organism evidence="1 2">
    <name type="scientific">Choristoneura fumiferana</name>
    <name type="common">Spruce budworm moth</name>
    <name type="synonym">Archips fumiferana</name>
    <dbReference type="NCBI Taxonomy" id="7141"/>
    <lineage>
        <taxon>Eukaryota</taxon>
        <taxon>Metazoa</taxon>
        <taxon>Ecdysozoa</taxon>
        <taxon>Arthropoda</taxon>
        <taxon>Hexapoda</taxon>
        <taxon>Insecta</taxon>
        <taxon>Pterygota</taxon>
        <taxon>Neoptera</taxon>
        <taxon>Endopterygota</taxon>
        <taxon>Lepidoptera</taxon>
        <taxon>Glossata</taxon>
        <taxon>Ditrysia</taxon>
        <taxon>Tortricoidea</taxon>
        <taxon>Tortricidae</taxon>
        <taxon>Tortricinae</taxon>
        <taxon>Choristoneura</taxon>
    </lineage>
</organism>
<reference evidence="1 2" key="1">
    <citation type="journal article" date="2022" name="Genome Biol. Evol.">
        <title>The Spruce Budworm Genome: Reconstructing the Evolutionary History of Antifreeze Proteins.</title>
        <authorList>
            <person name="Beliveau C."/>
            <person name="Gagne P."/>
            <person name="Picq S."/>
            <person name="Vernygora O."/>
            <person name="Keeling C.I."/>
            <person name="Pinkney K."/>
            <person name="Doucet D."/>
            <person name="Wen F."/>
            <person name="Johnston J.S."/>
            <person name="Maaroufi H."/>
            <person name="Boyle B."/>
            <person name="Laroche J."/>
            <person name="Dewar K."/>
            <person name="Juretic N."/>
            <person name="Blackburn G."/>
            <person name="Nisole A."/>
            <person name="Brunet B."/>
            <person name="Brandao M."/>
            <person name="Lumley L."/>
            <person name="Duan J."/>
            <person name="Quan G."/>
            <person name="Lucarotti C.J."/>
            <person name="Roe A.D."/>
            <person name="Sperling F.A.H."/>
            <person name="Levesque R.C."/>
            <person name="Cusson M."/>
        </authorList>
    </citation>
    <scope>NUCLEOTIDE SEQUENCE [LARGE SCALE GENOMIC DNA]</scope>
    <source>
        <strain evidence="1">Glfc:IPQL:Cfum</strain>
    </source>
</reference>
<dbReference type="Proteomes" id="UP001064048">
    <property type="component" value="Chromosome 9"/>
</dbReference>
<evidence type="ECO:0000313" key="2">
    <source>
        <dbReference type="Proteomes" id="UP001064048"/>
    </source>
</evidence>
<proteinExistence type="predicted"/>
<dbReference type="EMBL" id="CM046109">
    <property type="protein sequence ID" value="KAI8441849.1"/>
    <property type="molecule type" value="Genomic_DNA"/>
</dbReference>
<name>A0ACC0KZR4_CHOFU</name>
<accession>A0ACC0KZR4</accession>
<sequence>MRGGTKVGENYFGIESKRAAYGDDEDNPPTPSDDSDFDDDEDPDNLEVPGGGKTLAAAAQLGSKPKGTPAPATVTVRATTNPLAAPSGVAFGQSANVKPIKISANTLSKPINLGLSRGGGVAAPSPYAAGSSAAYSAALLAQTVHPLELAEALRLRTGCQRAAGERFLCSLRVLPVDHWKTYAAPLPPCVQSAP</sequence>
<protein>
    <submittedName>
        <fullName evidence="1">Uncharacterized protein</fullName>
    </submittedName>
</protein>
<evidence type="ECO:0000313" key="1">
    <source>
        <dbReference type="EMBL" id="KAI8441849.1"/>
    </source>
</evidence>
<keyword evidence="2" id="KW-1185">Reference proteome</keyword>
<gene>
    <name evidence="1" type="ORF">MSG28_005533</name>
</gene>